<dbReference type="EMBL" id="CP023741">
    <property type="protein sequence ID" value="ATI78812.1"/>
    <property type="molecule type" value="Genomic_DNA"/>
</dbReference>
<name>A0A291MUR5_SPHYA</name>
<feature type="signal peptide" evidence="1">
    <location>
        <begin position="1"/>
        <end position="22"/>
    </location>
</feature>
<evidence type="ECO:0000313" key="2">
    <source>
        <dbReference type="EMBL" id="ATI78812.1"/>
    </source>
</evidence>
<keyword evidence="1" id="KW-0732">Signal</keyword>
<gene>
    <name evidence="2" type="ORF">A6768_01590</name>
</gene>
<protein>
    <submittedName>
        <fullName evidence="2">Uncharacterized protein</fullName>
    </submittedName>
</protein>
<evidence type="ECO:0000256" key="1">
    <source>
        <dbReference type="SAM" id="SignalP"/>
    </source>
</evidence>
<accession>A0A291MUR5</accession>
<evidence type="ECO:0000313" key="3">
    <source>
        <dbReference type="Proteomes" id="UP000219422"/>
    </source>
</evidence>
<reference evidence="2 3" key="1">
    <citation type="submission" date="2017-10" db="EMBL/GenBank/DDBJ databases">
        <title>Sphingobium yanoikuyae S72.</title>
        <authorList>
            <person name="Sanchez E."/>
            <person name="Bustos P."/>
            <person name="Mendoza P."/>
            <person name="Guo X."/>
            <person name="Mendoza A."/>
        </authorList>
    </citation>
    <scope>NUCLEOTIDE SEQUENCE [LARGE SCALE GENOMIC DNA]</scope>
    <source>
        <strain evidence="2 3">S72</strain>
    </source>
</reference>
<feature type="chain" id="PRO_5012968279" evidence="1">
    <location>
        <begin position="23"/>
        <end position="88"/>
    </location>
</feature>
<dbReference type="AlphaFoldDB" id="A0A291MUR5"/>
<organism evidence="2 3">
    <name type="scientific">Sphingobium yanoikuyae</name>
    <name type="common">Sphingomonas yanoikuyae</name>
    <dbReference type="NCBI Taxonomy" id="13690"/>
    <lineage>
        <taxon>Bacteria</taxon>
        <taxon>Pseudomonadati</taxon>
        <taxon>Pseudomonadota</taxon>
        <taxon>Alphaproteobacteria</taxon>
        <taxon>Sphingomonadales</taxon>
        <taxon>Sphingomonadaceae</taxon>
        <taxon>Sphingobium</taxon>
    </lineage>
</organism>
<dbReference type="Proteomes" id="UP000219422">
    <property type="component" value="Chromosome"/>
</dbReference>
<dbReference type="RefSeq" id="WP_097382363.1">
    <property type="nucleotide sequence ID" value="NZ_CP023741.1"/>
</dbReference>
<dbReference type="KEGG" id="sya:A6768_01590"/>
<sequence length="88" mass="9914">MSRHRHAATLALILTGWPIATATMPAPRAEGTMRPPSTPDSAIRSEFRVTEKHGTRDAYILFAQRHPNHPLAREALRRADRAKQHPNM</sequence>
<proteinExistence type="predicted"/>
<dbReference type="GeneID" id="57780327"/>